<gene>
    <name evidence="2" type="ORF">OUY18_07025</name>
</gene>
<dbReference type="EMBL" id="JAPOHA010000006">
    <property type="protein sequence ID" value="MCY1714003.1"/>
    <property type="molecule type" value="Genomic_DNA"/>
</dbReference>
<protein>
    <submittedName>
        <fullName evidence="2">Uncharacterized protein</fullName>
    </submittedName>
</protein>
<reference evidence="2 3" key="1">
    <citation type="submission" date="2022-11" db="EMBL/GenBank/DDBJ databases">
        <authorList>
            <person name="Caiyu Z."/>
        </authorList>
    </citation>
    <scope>NUCLEOTIDE SEQUENCE [LARGE SCALE GENOMIC DNA]</scope>
    <source>
        <strain evidence="2 3">YR-4</strain>
    </source>
</reference>
<feature type="region of interest" description="Disordered" evidence="1">
    <location>
        <begin position="60"/>
        <end position="79"/>
    </location>
</feature>
<name>A0ABT4BSX8_9FIRM</name>
<comment type="caution">
    <text evidence="2">The sequence shown here is derived from an EMBL/GenBank/DDBJ whole genome shotgun (WGS) entry which is preliminary data.</text>
</comment>
<accession>A0ABT4BSX8</accession>
<keyword evidence="3" id="KW-1185">Reference proteome</keyword>
<dbReference type="Proteomes" id="UP001082703">
    <property type="component" value="Unassembled WGS sequence"/>
</dbReference>
<evidence type="ECO:0000313" key="2">
    <source>
        <dbReference type="EMBL" id="MCY1714003.1"/>
    </source>
</evidence>
<sequence>MNEVITMRDAGNPSVTVHLRSGTTAEAQRNREELRRAAEWVCGEANGYLIKATIDWNGAQMPESGETPANAVREGGITK</sequence>
<dbReference type="RefSeq" id="WP_268058056.1">
    <property type="nucleotide sequence ID" value="NZ_JAPOHA010000006.1"/>
</dbReference>
<organism evidence="2 3">
    <name type="scientific">Caproiciproducens galactitolivorans</name>
    <dbReference type="NCBI Taxonomy" id="642589"/>
    <lineage>
        <taxon>Bacteria</taxon>
        <taxon>Bacillati</taxon>
        <taxon>Bacillota</taxon>
        <taxon>Clostridia</taxon>
        <taxon>Eubacteriales</taxon>
        <taxon>Acutalibacteraceae</taxon>
        <taxon>Caproiciproducens</taxon>
    </lineage>
</organism>
<evidence type="ECO:0000256" key="1">
    <source>
        <dbReference type="SAM" id="MobiDB-lite"/>
    </source>
</evidence>
<proteinExistence type="predicted"/>
<evidence type="ECO:0000313" key="3">
    <source>
        <dbReference type="Proteomes" id="UP001082703"/>
    </source>
</evidence>